<dbReference type="EMBL" id="CP016908">
    <property type="protein sequence ID" value="APS00661.1"/>
    <property type="molecule type" value="Genomic_DNA"/>
</dbReference>
<proteinExistence type="predicted"/>
<keyword evidence="1" id="KW-1133">Transmembrane helix</keyword>
<protein>
    <submittedName>
        <fullName evidence="2">Uncharacterized protein</fullName>
    </submittedName>
</protein>
<feature type="transmembrane region" description="Helical" evidence="1">
    <location>
        <begin position="81"/>
        <end position="101"/>
    </location>
</feature>
<evidence type="ECO:0000313" key="3">
    <source>
        <dbReference type="Proteomes" id="UP000185544"/>
    </source>
</evidence>
<evidence type="ECO:0000256" key="1">
    <source>
        <dbReference type="SAM" id="Phobius"/>
    </source>
</evidence>
<sequence>MPFSHRVGFLVWISVCASVGASLPAAVRWARSASEPPSLGVVLLALTAVKWIPMVLMIAFFRQVRMGLRGFLMQQNAVKGVSFLFFCELVLLSHSVLGMWLRVDTHHAGLAALAFVGVGGFLMTLSAGFSMRLMGTLSRLSSPLWQALLSMCCLAGPFLLSFYISPYRWLLSGGKAVEFASILVWKEVLIDGSMYVGLAWLFSRSLLLLPRFSSLVAIVVATCIPLMGFWMIHTVPAVQDHVLEHAHEARWIRNSVFFPLLCTRRAKVNSSWVRGQSEHPAMGF</sequence>
<gene>
    <name evidence="2" type="ORF">BCY86_08230</name>
</gene>
<organism evidence="2 3">
    <name type="scientific">Pajaroellobacter abortibovis</name>
    <dbReference type="NCBI Taxonomy" id="1882918"/>
    <lineage>
        <taxon>Bacteria</taxon>
        <taxon>Pseudomonadati</taxon>
        <taxon>Myxococcota</taxon>
        <taxon>Polyangia</taxon>
        <taxon>Polyangiales</taxon>
        <taxon>Polyangiaceae</taxon>
    </lineage>
</organism>
<feature type="transmembrane region" description="Helical" evidence="1">
    <location>
        <begin position="39"/>
        <end position="61"/>
    </location>
</feature>
<feature type="transmembrane region" description="Helical" evidence="1">
    <location>
        <begin position="184"/>
        <end position="202"/>
    </location>
</feature>
<keyword evidence="1" id="KW-0472">Membrane</keyword>
<reference evidence="2 3" key="1">
    <citation type="submission" date="2016-08" db="EMBL/GenBank/DDBJ databases">
        <title>Identification and validation of antigenic proteins from Pajaroellobacter abortibovis using de-novo genome sequence assembly and reverse vaccinology.</title>
        <authorList>
            <person name="Welly B.T."/>
            <person name="Miller M.R."/>
            <person name="Stott J.L."/>
            <person name="Blanchard M.T."/>
            <person name="Islas-Trejo A.D."/>
            <person name="O'Rourke S.M."/>
            <person name="Young A.E."/>
            <person name="Medrano J.F."/>
            <person name="Van Eenennaam A.L."/>
        </authorList>
    </citation>
    <scope>NUCLEOTIDE SEQUENCE [LARGE SCALE GENOMIC DNA]</scope>
    <source>
        <strain evidence="2 3">BTF92-0548A/99-0131</strain>
    </source>
</reference>
<evidence type="ECO:0000313" key="2">
    <source>
        <dbReference type="EMBL" id="APS00661.1"/>
    </source>
</evidence>
<dbReference type="Proteomes" id="UP000185544">
    <property type="component" value="Chromosome"/>
</dbReference>
<feature type="transmembrane region" description="Helical" evidence="1">
    <location>
        <begin position="214"/>
        <end position="232"/>
    </location>
</feature>
<feature type="transmembrane region" description="Helical" evidence="1">
    <location>
        <begin position="7"/>
        <end position="27"/>
    </location>
</feature>
<dbReference type="AlphaFoldDB" id="A0A1L6MYK0"/>
<keyword evidence="3" id="KW-1185">Reference proteome</keyword>
<name>A0A1L6MYK0_9BACT</name>
<keyword evidence="1" id="KW-0812">Transmembrane</keyword>
<feature type="transmembrane region" description="Helical" evidence="1">
    <location>
        <begin position="107"/>
        <end position="131"/>
    </location>
</feature>
<dbReference type="KEGG" id="pabo:BCY86_08230"/>
<accession>A0A1L6MYK0</accession>
<feature type="transmembrane region" description="Helical" evidence="1">
    <location>
        <begin position="143"/>
        <end position="164"/>
    </location>
</feature>